<dbReference type="PROSITE" id="PS51725">
    <property type="entry name" value="ABM"/>
    <property type="match status" value="1"/>
</dbReference>
<gene>
    <name evidence="2" type="ORF">MTR62_18030</name>
</gene>
<name>A0ABT0BIL6_9SPHN</name>
<evidence type="ECO:0000259" key="1">
    <source>
        <dbReference type="PROSITE" id="PS51725"/>
    </source>
</evidence>
<proteinExistence type="predicted"/>
<accession>A0ABT0BIL6</accession>
<evidence type="ECO:0000313" key="3">
    <source>
        <dbReference type="Proteomes" id="UP001162881"/>
    </source>
</evidence>
<keyword evidence="3" id="KW-1185">Reference proteome</keyword>
<dbReference type="PANTHER" id="PTHR33336">
    <property type="entry name" value="QUINOL MONOOXYGENASE YGIN-RELATED"/>
    <property type="match status" value="1"/>
</dbReference>
<dbReference type="Proteomes" id="UP001162881">
    <property type="component" value="Unassembled WGS sequence"/>
</dbReference>
<dbReference type="GO" id="GO:0004497">
    <property type="term" value="F:monooxygenase activity"/>
    <property type="evidence" value="ECO:0007669"/>
    <property type="project" value="UniProtKB-KW"/>
</dbReference>
<dbReference type="RefSeq" id="WP_244023544.1">
    <property type="nucleotide sequence ID" value="NZ_JALHLF010000116.1"/>
</dbReference>
<dbReference type="InterPro" id="IPR007138">
    <property type="entry name" value="ABM_dom"/>
</dbReference>
<dbReference type="Gene3D" id="3.30.70.100">
    <property type="match status" value="1"/>
</dbReference>
<keyword evidence="2" id="KW-0503">Monooxygenase</keyword>
<sequence length="101" mass="11586">MIVITGQFRMDPAPERAEAIRAALEAVIHATRAEKGCLAYSYAQDVLEPGLYRLTEIWESREDLAVHFTQPHMKVWMDVRPELGFTKRDLTLHETVSSEPF</sequence>
<organism evidence="2 3">
    <name type="scientific">Novosphingobium organovorum</name>
    <dbReference type="NCBI Taxonomy" id="2930092"/>
    <lineage>
        <taxon>Bacteria</taxon>
        <taxon>Pseudomonadati</taxon>
        <taxon>Pseudomonadota</taxon>
        <taxon>Alphaproteobacteria</taxon>
        <taxon>Sphingomonadales</taxon>
        <taxon>Sphingomonadaceae</taxon>
        <taxon>Novosphingobium</taxon>
    </lineage>
</organism>
<dbReference type="PANTHER" id="PTHR33336:SF3">
    <property type="entry name" value="ABM DOMAIN-CONTAINING PROTEIN"/>
    <property type="match status" value="1"/>
</dbReference>
<keyword evidence="2" id="KW-0560">Oxidoreductase</keyword>
<protein>
    <submittedName>
        <fullName evidence="2">Antibiotic biosynthesis monooxygenase</fullName>
    </submittedName>
</protein>
<evidence type="ECO:0000313" key="2">
    <source>
        <dbReference type="EMBL" id="MCJ2184574.1"/>
    </source>
</evidence>
<comment type="caution">
    <text evidence="2">The sequence shown here is derived from an EMBL/GenBank/DDBJ whole genome shotgun (WGS) entry which is preliminary data.</text>
</comment>
<feature type="domain" description="ABM" evidence="1">
    <location>
        <begin position="4"/>
        <end position="92"/>
    </location>
</feature>
<dbReference type="Pfam" id="PF03992">
    <property type="entry name" value="ABM"/>
    <property type="match status" value="1"/>
</dbReference>
<dbReference type="InterPro" id="IPR050744">
    <property type="entry name" value="AI-2_Isomerase_LsrG"/>
</dbReference>
<dbReference type="SUPFAM" id="SSF54909">
    <property type="entry name" value="Dimeric alpha+beta barrel"/>
    <property type="match status" value="1"/>
</dbReference>
<dbReference type="EMBL" id="JALHLF010000116">
    <property type="protein sequence ID" value="MCJ2184574.1"/>
    <property type="molecule type" value="Genomic_DNA"/>
</dbReference>
<reference evidence="2" key="1">
    <citation type="submission" date="2022-03" db="EMBL/GenBank/DDBJ databases">
        <title>Identification of a novel bacterium isolated from mangrove sediments.</title>
        <authorList>
            <person name="Pan X."/>
        </authorList>
    </citation>
    <scope>NUCLEOTIDE SEQUENCE</scope>
    <source>
        <strain evidence="2">B1949</strain>
    </source>
</reference>
<dbReference type="InterPro" id="IPR011008">
    <property type="entry name" value="Dimeric_a/b-barrel"/>
</dbReference>